<accession>A0A067QZ42</accession>
<dbReference type="Proteomes" id="UP000027135">
    <property type="component" value="Unassembled WGS sequence"/>
</dbReference>
<dbReference type="GO" id="GO:0005739">
    <property type="term" value="C:mitochondrion"/>
    <property type="evidence" value="ECO:0007669"/>
    <property type="project" value="TreeGrafter"/>
</dbReference>
<dbReference type="EMBL" id="KK853171">
    <property type="protein sequence ID" value="KDR10306.1"/>
    <property type="molecule type" value="Genomic_DNA"/>
</dbReference>
<gene>
    <name evidence="2" type="ORF">L798_14989</name>
</gene>
<feature type="region of interest" description="Disordered" evidence="1">
    <location>
        <begin position="34"/>
        <end position="54"/>
    </location>
</feature>
<name>A0A067QZ42_ZOONE</name>
<organism evidence="2 3">
    <name type="scientific">Zootermopsis nevadensis</name>
    <name type="common">Dampwood termite</name>
    <dbReference type="NCBI Taxonomy" id="136037"/>
    <lineage>
        <taxon>Eukaryota</taxon>
        <taxon>Metazoa</taxon>
        <taxon>Ecdysozoa</taxon>
        <taxon>Arthropoda</taxon>
        <taxon>Hexapoda</taxon>
        <taxon>Insecta</taxon>
        <taxon>Pterygota</taxon>
        <taxon>Neoptera</taxon>
        <taxon>Polyneoptera</taxon>
        <taxon>Dictyoptera</taxon>
        <taxon>Blattodea</taxon>
        <taxon>Blattoidea</taxon>
        <taxon>Termitoidae</taxon>
        <taxon>Termopsidae</taxon>
        <taxon>Zootermopsis</taxon>
    </lineage>
</organism>
<sequence>MAFKRMWCPQRQTFLFRNINKISCAFYSRRSDSKSADSYKPVKNRKSVDETANNSIGTSPNWELLAPRGYRFYMPGNVGPAWHDTVTTAHLEEFQGINSDKSKKKTLEYAVECVAQICPLLLRRGVMELFSRTDIEGFDLTIVTLSQKTATDLIHAGHEVETEQEKVTKLFILAAQEICMKLRLAGYWADFVNPFSGRPYFTPFHSAAVYEVDERLHCLDYQIKDHGDCKIISSECDRSRSFIGSLFTTAPASITLLQDILQCD</sequence>
<dbReference type="OrthoDB" id="10263782at2759"/>
<dbReference type="AlphaFoldDB" id="A0A067QZ42"/>
<dbReference type="PANTHER" id="PTHR13192">
    <property type="entry name" value="MY011 PROTEIN"/>
    <property type="match status" value="1"/>
</dbReference>
<dbReference type="STRING" id="136037.A0A067QZ42"/>
<proteinExistence type="predicted"/>
<dbReference type="Pfam" id="PF10229">
    <property type="entry name" value="MMADHC"/>
    <property type="match status" value="1"/>
</dbReference>
<dbReference type="FunCoup" id="A0A067QZ42">
    <property type="interactions" value="81"/>
</dbReference>
<evidence type="ECO:0000313" key="3">
    <source>
        <dbReference type="Proteomes" id="UP000027135"/>
    </source>
</evidence>
<dbReference type="eggNOG" id="KOG3994">
    <property type="taxonomic scope" value="Eukaryota"/>
</dbReference>
<dbReference type="PANTHER" id="PTHR13192:SF3">
    <property type="entry name" value="COBALAMIN TRAFFICKING PROTEIN CBLD"/>
    <property type="match status" value="1"/>
</dbReference>
<evidence type="ECO:0000256" key="1">
    <source>
        <dbReference type="SAM" id="MobiDB-lite"/>
    </source>
</evidence>
<evidence type="ECO:0000313" key="2">
    <source>
        <dbReference type="EMBL" id="KDR10306.1"/>
    </source>
</evidence>
<reference evidence="2 3" key="1">
    <citation type="journal article" date="2014" name="Nat. Commun.">
        <title>Molecular traces of alternative social organization in a termite genome.</title>
        <authorList>
            <person name="Terrapon N."/>
            <person name="Li C."/>
            <person name="Robertson H.M."/>
            <person name="Ji L."/>
            <person name="Meng X."/>
            <person name="Booth W."/>
            <person name="Chen Z."/>
            <person name="Childers C.P."/>
            <person name="Glastad K.M."/>
            <person name="Gokhale K."/>
            <person name="Gowin J."/>
            <person name="Gronenberg W."/>
            <person name="Hermansen R.A."/>
            <person name="Hu H."/>
            <person name="Hunt B.G."/>
            <person name="Huylmans A.K."/>
            <person name="Khalil S.M."/>
            <person name="Mitchell R.D."/>
            <person name="Munoz-Torres M.C."/>
            <person name="Mustard J.A."/>
            <person name="Pan H."/>
            <person name="Reese J.T."/>
            <person name="Scharf M.E."/>
            <person name="Sun F."/>
            <person name="Vogel H."/>
            <person name="Xiao J."/>
            <person name="Yang W."/>
            <person name="Yang Z."/>
            <person name="Yang Z."/>
            <person name="Zhou J."/>
            <person name="Zhu J."/>
            <person name="Brent C.S."/>
            <person name="Elsik C.G."/>
            <person name="Goodisman M.A."/>
            <person name="Liberles D.A."/>
            <person name="Roe R.M."/>
            <person name="Vargo E.L."/>
            <person name="Vilcinskas A."/>
            <person name="Wang J."/>
            <person name="Bornberg-Bauer E."/>
            <person name="Korb J."/>
            <person name="Zhang G."/>
            <person name="Liebig J."/>
        </authorList>
    </citation>
    <scope>NUCLEOTIDE SEQUENCE [LARGE SCALE GENOMIC DNA]</scope>
    <source>
        <tissue evidence="2">Whole organism</tissue>
    </source>
</reference>
<dbReference type="InParanoid" id="A0A067QZ42"/>
<dbReference type="GO" id="GO:0009235">
    <property type="term" value="P:cobalamin metabolic process"/>
    <property type="evidence" value="ECO:0007669"/>
    <property type="project" value="InterPro"/>
</dbReference>
<dbReference type="InterPro" id="IPR019362">
    <property type="entry name" value="MMADHC"/>
</dbReference>
<dbReference type="OMA" id="EFACCQC"/>
<keyword evidence="3" id="KW-1185">Reference proteome</keyword>
<protein>
    <submittedName>
        <fullName evidence="2">Methylmalonic aciduria and homocystinuria type D-like protein, mitochondrial</fullName>
    </submittedName>
</protein>